<dbReference type="Gene3D" id="3.30.457.60">
    <property type="match status" value="1"/>
</dbReference>
<keyword evidence="5" id="KW-0498">Mitosis</keyword>
<organism evidence="8 9">
    <name type="scientific">Xylaria grammica</name>
    <dbReference type="NCBI Taxonomy" id="363999"/>
    <lineage>
        <taxon>Eukaryota</taxon>
        <taxon>Fungi</taxon>
        <taxon>Dikarya</taxon>
        <taxon>Ascomycota</taxon>
        <taxon>Pezizomycotina</taxon>
        <taxon>Sordariomycetes</taxon>
        <taxon>Xylariomycetidae</taxon>
        <taxon>Xylariales</taxon>
        <taxon>Xylariaceae</taxon>
        <taxon>Xylaria</taxon>
    </lineage>
</organism>
<comment type="subcellular location">
    <subcellularLocation>
        <location evidence="1">Nucleus</location>
    </subcellularLocation>
</comment>
<dbReference type="PANTHER" id="PTHR23168:SF0">
    <property type="entry name" value="MITOTIC SPINDLE ASSEMBLY CHECKPOINT PROTEIN MAD1"/>
    <property type="match status" value="1"/>
</dbReference>
<keyword evidence="9" id="KW-1185">Reference proteome</keyword>
<evidence type="ECO:0000313" key="8">
    <source>
        <dbReference type="EMBL" id="RWA10884.1"/>
    </source>
</evidence>
<dbReference type="Proteomes" id="UP000286045">
    <property type="component" value="Unassembled WGS sequence"/>
</dbReference>
<dbReference type="PANTHER" id="PTHR23168">
    <property type="entry name" value="MITOTIC SPINDLE ASSEMBLY CHECKPOINT PROTEIN MAD1 MITOTIC ARREST DEFICIENT-LIKE PROTEIN 1"/>
    <property type="match status" value="1"/>
</dbReference>
<keyword evidence="6" id="KW-0539">Nucleus</keyword>
<keyword evidence="4" id="KW-0132">Cell division</keyword>
<evidence type="ECO:0000313" key="9">
    <source>
        <dbReference type="Proteomes" id="UP000286045"/>
    </source>
</evidence>
<accession>A0A439D907</accession>
<dbReference type="EMBL" id="RYZI01000097">
    <property type="protein sequence ID" value="RWA10884.1"/>
    <property type="molecule type" value="Genomic_DNA"/>
</dbReference>
<sequence>MRVESLYHPSATDEHENSIVFDGERGTMKVSGGPQSPFARRIDDQIKFWVREKGCIPGFLAALTLEFYEEHSRAAAAYDPPAFA</sequence>
<evidence type="ECO:0000256" key="5">
    <source>
        <dbReference type="ARBA" id="ARBA00022776"/>
    </source>
</evidence>
<dbReference type="Pfam" id="PF05557">
    <property type="entry name" value="MAD"/>
    <property type="match status" value="1"/>
</dbReference>
<protein>
    <recommendedName>
        <fullName evidence="3">Spindle assembly checkpoint component MAD1</fullName>
    </recommendedName>
</protein>
<dbReference type="InterPro" id="IPR008672">
    <property type="entry name" value="Mad1"/>
</dbReference>
<dbReference type="GO" id="GO:0072686">
    <property type="term" value="C:mitotic spindle"/>
    <property type="evidence" value="ECO:0007669"/>
    <property type="project" value="TreeGrafter"/>
</dbReference>
<proteinExistence type="inferred from homology"/>
<dbReference type="GO" id="GO:0005635">
    <property type="term" value="C:nuclear envelope"/>
    <property type="evidence" value="ECO:0007669"/>
    <property type="project" value="TreeGrafter"/>
</dbReference>
<evidence type="ECO:0000256" key="7">
    <source>
        <dbReference type="ARBA" id="ARBA00023306"/>
    </source>
</evidence>
<evidence type="ECO:0000256" key="1">
    <source>
        <dbReference type="ARBA" id="ARBA00004123"/>
    </source>
</evidence>
<keyword evidence="7" id="KW-0131">Cell cycle</keyword>
<comment type="similarity">
    <text evidence="2">Belongs to the MAD1 family.</text>
</comment>
<reference evidence="8 9" key="1">
    <citation type="submission" date="2018-12" db="EMBL/GenBank/DDBJ databases">
        <title>Draft genome sequence of Xylaria grammica IHI A82.</title>
        <authorList>
            <person name="Buettner E."/>
            <person name="Kellner H."/>
        </authorList>
    </citation>
    <scope>NUCLEOTIDE SEQUENCE [LARGE SCALE GENOMIC DNA]</scope>
    <source>
        <strain evidence="8 9">IHI A82</strain>
    </source>
</reference>
<evidence type="ECO:0000256" key="2">
    <source>
        <dbReference type="ARBA" id="ARBA00008029"/>
    </source>
</evidence>
<dbReference type="GO" id="GO:0051301">
    <property type="term" value="P:cell division"/>
    <property type="evidence" value="ECO:0007669"/>
    <property type="project" value="UniProtKB-KW"/>
</dbReference>
<dbReference type="STRING" id="363999.A0A439D907"/>
<dbReference type="GO" id="GO:0051315">
    <property type="term" value="P:attachment of mitotic spindle microtubules to kinetochore"/>
    <property type="evidence" value="ECO:0007669"/>
    <property type="project" value="TreeGrafter"/>
</dbReference>
<name>A0A439D907_9PEZI</name>
<evidence type="ECO:0000256" key="3">
    <source>
        <dbReference type="ARBA" id="ARBA00022019"/>
    </source>
</evidence>
<evidence type="ECO:0000256" key="6">
    <source>
        <dbReference type="ARBA" id="ARBA00023242"/>
    </source>
</evidence>
<dbReference type="GO" id="GO:0007094">
    <property type="term" value="P:mitotic spindle assembly checkpoint signaling"/>
    <property type="evidence" value="ECO:0007669"/>
    <property type="project" value="InterPro"/>
</dbReference>
<dbReference type="GO" id="GO:0000776">
    <property type="term" value="C:kinetochore"/>
    <property type="evidence" value="ECO:0007669"/>
    <property type="project" value="TreeGrafter"/>
</dbReference>
<comment type="caution">
    <text evidence="8">The sequence shown here is derived from an EMBL/GenBank/DDBJ whole genome shotgun (WGS) entry which is preliminary data.</text>
</comment>
<dbReference type="AlphaFoldDB" id="A0A439D907"/>
<gene>
    <name evidence="8" type="ORF">EKO27_g4222</name>
</gene>
<evidence type="ECO:0000256" key="4">
    <source>
        <dbReference type="ARBA" id="ARBA00022618"/>
    </source>
</evidence>